<dbReference type="SUPFAM" id="SSF56219">
    <property type="entry name" value="DNase I-like"/>
    <property type="match status" value="1"/>
</dbReference>
<dbReference type="AlphaFoldDB" id="F9WNG6"/>
<dbReference type="Gene3D" id="3.60.10.10">
    <property type="entry name" value="Endonuclease/exonuclease/phosphatase"/>
    <property type="match status" value="1"/>
</dbReference>
<dbReference type="Pfam" id="PF00078">
    <property type="entry name" value="RVT_1"/>
    <property type="match status" value="1"/>
</dbReference>
<dbReference type="InterPro" id="IPR036691">
    <property type="entry name" value="Endo/exonu/phosph_ase_sf"/>
</dbReference>
<dbReference type="Proteomes" id="UP000009027">
    <property type="component" value="Unassembled WGS sequence"/>
</dbReference>
<dbReference type="EMBL" id="CAEX01002574">
    <property type="protein sequence ID" value="CCD19084.1"/>
    <property type="molecule type" value="Genomic_DNA"/>
</dbReference>
<protein>
    <recommendedName>
        <fullName evidence="1">Reverse transcriptase domain-containing protein</fullName>
    </recommendedName>
</protein>
<dbReference type="InterPro" id="IPR000477">
    <property type="entry name" value="RT_dom"/>
</dbReference>
<accession>F9WNG6</accession>
<feature type="non-terminal residue" evidence="2">
    <location>
        <position position="641"/>
    </location>
</feature>
<reference evidence="2 3" key="1">
    <citation type="journal article" date="2012" name="Proc. Natl. Acad. Sci. U.S.A.">
        <title>Antigenic diversity is generated by distinct evolutionary mechanisms in African trypanosome species.</title>
        <authorList>
            <person name="Jackson A.P."/>
            <person name="Berry A."/>
            <person name="Aslett M."/>
            <person name="Allison H.C."/>
            <person name="Burton P."/>
            <person name="Vavrova-Anderson J."/>
            <person name="Brown R."/>
            <person name="Browne H."/>
            <person name="Corton N."/>
            <person name="Hauser H."/>
            <person name="Gamble J."/>
            <person name="Gilderthorp R."/>
            <person name="Marcello L."/>
            <person name="McQuillan J."/>
            <person name="Otto T.D."/>
            <person name="Quail M.A."/>
            <person name="Sanders M.J."/>
            <person name="van Tonder A."/>
            <person name="Ginger M.L."/>
            <person name="Field M.C."/>
            <person name="Barry J.D."/>
            <person name="Hertz-Fowler C."/>
            <person name="Berriman M."/>
        </authorList>
    </citation>
    <scope>NUCLEOTIDE SEQUENCE</scope>
    <source>
        <strain evidence="2 3">Y486</strain>
    </source>
</reference>
<gene>
    <name evidence="2" type="ORF">TvY486_0017894</name>
</gene>
<evidence type="ECO:0000259" key="1">
    <source>
        <dbReference type="PROSITE" id="PS50878"/>
    </source>
</evidence>
<dbReference type="CDD" id="cd01650">
    <property type="entry name" value="RT_nLTR_like"/>
    <property type="match status" value="1"/>
</dbReference>
<dbReference type="PROSITE" id="PS50878">
    <property type="entry name" value="RT_POL"/>
    <property type="match status" value="1"/>
</dbReference>
<feature type="domain" description="Reverse transcriptase" evidence="1">
    <location>
        <begin position="421"/>
        <end position="641"/>
    </location>
</feature>
<dbReference type="PANTHER" id="PTHR19446">
    <property type="entry name" value="REVERSE TRANSCRIPTASES"/>
    <property type="match status" value="1"/>
</dbReference>
<proteinExistence type="predicted"/>
<evidence type="ECO:0000313" key="3">
    <source>
        <dbReference type="Proteomes" id="UP000009027"/>
    </source>
</evidence>
<sequence>MVLFCPMQETHLESAGCAALKIGVCQHVVQARTPHGGGVSILVRERVGEEVGVLEKKVPETAAVTLRFSAGVSLTIASAHFPRKADVSRESLDTLLGASGPLVVGADVSSHHVLWDPLRPSDEKGGCIVDWCMQNDLLIANTGSVTRGQPGTAALSSPGITLRRDCEVSNWKSALSTDIDHYWITFDVFVGTGLEVIVPSKPARAPYAWNKARWNEFGKLSGRFIFRGMKMSAKGADALNEAVARGIRVAAKRTIPKGEGVAPHFWTPELAKLGKMVQECKNERKRDVLIHWRRKVLADTALGRWKENVAKLSGTDLASLKLAKSMCAPRPLKSPVLVMDVHPPTKRQQAQALANMRMAKSTKAPYGPEIKIHNTRRARELEVALRELSSGTAPGDGEIHFEELKQLGRVSRRCMLRLSNYSLRTGQVPVKWRHGIIVTLLKPRKSANSMASFRPATLTSTLCKLMEHIVVGRVRDCIEDKLQPQQAGFRPARSTLDTLMQVTRHVRRRKDGEKTAGVFIDYARAFDSVDHSCIVKELLFFGVGRLLVAWIARFLQGRTAQARVNDTLSEDVSIIRGVPQSSVLGPLLFIVAVDSLSRRLNCIPVLQRGFFSEHLTIVCTSADLSEIQQTIQQGLDCITNW</sequence>
<name>F9WNG6_TRYVY</name>
<keyword evidence="3" id="KW-1185">Reference proteome</keyword>
<organism evidence="2 3">
    <name type="scientific">Trypanosoma vivax (strain Y486)</name>
    <dbReference type="NCBI Taxonomy" id="1055687"/>
    <lineage>
        <taxon>Eukaryota</taxon>
        <taxon>Discoba</taxon>
        <taxon>Euglenozoa</taxon>
        <taxon>Kinetoplastea</taxon>
        <taxon>Metakinetoplastina</taxon>
        <taxon>Trypanosomatida</taxon>
        <taxon>Trypanosomatidae</taxon>
        <taxon>Trypanosoma</taxon>
        <taxon>Duttonella</taxon>
    </lineage>
</organism>
<evidence type="ECO:0000313" key="2">
    <source>
        <dbReference type="EMBL" id="CCD19084.1"/>
    </source>
</evidence>